<keyword evidence="4" id="KW-1185">Reference proteome</keyword>
<protein>
    <submittedName>
        <fullName evidence="3">Uncharacterized protein</fullName>
    </submittedName>
</protein>
<evidence type="ECO:0000256" key="2">
    <source>
        <dbReference type="SAM" id="Phobius"/>
    </source>
</evidence>
<feature type="transmembrane region" description="Helical" evidence="2">
    <location>
        <begin position="48"/>
        <end position="68"/>
    </location>
</feature>
<keyword evidence="2" id="KW-0472">Membrane</keyword>
<evidence type="ECO:0000313" key="4">
    <source>
        <dbReference type="Proteomes" id="UP001066276"/>
    </source>
</evidence>
<evidence type="ECO:0000256" key="1">
    <source>
        <dbReference type="SAM" id="MobiDB-lite"/>
    </source>
</evidence>
<name>A0AAV7LH65_PLEWA</name>
<proteinExistence type="predicted"/>
<dbReference type="AlphaFoldDB" id="A0AAV7LH65"/>
<evidence type="ECO:0000313" key="3">
    <source>
        <dbReference type="EMBL" id="KAJ1090996.1"/>
    </source>
</evidence>
<feature type="region of interest" description="Disordered" evidence="1">
    <location>
        <begin position="110"/>
        <end position="139"/>
    </location>
</feature>
<organism evidence="3 4">
    <name type="scientific">Pleurodeles waltl</name>
    <name type="common">Iberian ribbed newt</name>
    <dbReference type="NCBI Taxonomy" id="8319"/>
    <lineage>
        <taxon>Eukaryota</taxon>
        <taxon>Metazoa</taxon>
        <taxon>Chordata</taxon>
        <taxon>Craniata</taxon>
        <taxon>Vertebrata</taxon>
        <taxon>Euteleostomi</taxon>
        <taxon>Amphibia</taxon>
        <taxon>Batrachia</taxon>
        <taxon>Caudata</taxon>
        <taxon>Salamandroidea</taxon>
        <taxon>Salamandridae</taxon>
        <taxon>Pleurodelinae</taxon>
        <taxon>Pleurodeles</taxon>
    </lineage>
</organism>
<keyword evidence="2" id="KW-0812">Transmembrane</keyword>
<reference evidence="3" key="1">
    <citation type="journal article" date="2022" name="bioRxiv">
        <title>Sequencing and chromosome-scale assembly of the giantPleurodeles waltlgenome.</title>
        <authorList>
            <person name="Brown T."/>
            <person name="Elewa A."/>
            <person name="Iarovenko S."/>
            <person name="Subramanian E."/>
            <person name="Araus A.J."/>
            <person name="Petzold A."/>
            <person name="Susuki M."/>
            <person name="Suzuki K.-i.T."/>
            <person name="Hayashi T."/>
            <person name="Toyoda A."/>
            <person name="Oliveira C."/>
            <person name="Osipova E."/>
            <person name="Leigh N.D."/>
            <person name="Simon A."/>
            <person name="Yun M.H."/>
        </authorList>
    </citation>
    <scope>NUCLEOTIDE SEQUENCE</scope>
    <source>
        <strain evidence="3">20211129_DDA</strain>
        <tissue evidence="3">Liver</tissue>
    </source>
</reference>
<sequence>MQELSRVPLHLPLRLLPRVDADCSGTPAKPQQSSKKTPSDIVVPNPVGFLNCLLVVYAMGAVCLHPALEATKKSPMGRLNLSPANAGTKLLLHRSSGSPLIVTSVVPGTQELDPSDPDSPVVHLSTFGGGKSLPPHARQ</sequence>
<dbReference type="EMBL" id="JANPWB010000015">
    <property type="protein sequence ID" value="KAJ1090996.1"/>
    <property type="molecule type" value="Genomic_DNA"/>
</dbReference>
<keyword evidence="2" id="KW-1133">Transmembrane helix</keyword>
<dbReference type="Proteomes" id="UP001066276">
    <property type="component" value="Chromosome 11"/>
</dbReference>
<accession>A0AAV7LH65</accession>
<gene>
    <name evidence="3" type="ORF">NDU88_004124</name>
</gene>
<comment type="caution">
    <text evidence="3">The sequence shown here is derived from an EMBL/GenBank/DDBJ whole genome shotgun (WGS) entry which is preliminary data.</text>
</comment>